<keyword evidence="6 7" id="KW-0975">Bacterial flagellum</keyword>
<organism evidence="12 13">
    <name type="scientific">Bacillus carboniphilus</name>
    <dbReference type="NCBI Taxonomy" id="86663"/>
    <lineage>
        <taxon>Bacteria</taxon>
        <taxon>Bacillati</taxon>
        <taxon>Bacillota</taxon>
        <taxon>Bacilli</taxon>
        <taxon>Bacillales</taxon>
        <taxon>Bacillaceae</taxon>
        <taxon>Bacillus</taxon>
    </lineage>
</organism>
<evidence type="ECO:0000259" key="9">
    <source>
        <dbReference type="Pfam" id="PF00460"/>
    </source>
</evidence>
<comment type="subcellular location">
    <subcellularLocation>
        <location evidence="1 7">Bacterial flagellum</location>
    </subcellularLocation>
    <subcellularLocation>
        <location evidence="2 7">Secreted</location>
    </subcellularLocation>
</comment>
<keyword evidence="12" id="KW-0282">Flagellum</keyword>
<keyword evidence="5 7" id="KW-0964">Secreted</keyword>
<dbReference type="PROSITE" id="PS00588">
    <property type="entry name" value="FLAGELLA_BB_ROD"/>
    <property type="match status" value="1"/>
</dbReference>
<comment type="similarity">
    <text evidence="3 7">Belongs to the flagella basal body rod proteins family.</text>
</comment>
<dbReference type="InterPro" id="IPR010930">
    <property type="entry name" value="Flg_bb/hook_C_dom"/>
</dbReference>
<dbReference type="Pfam" id="PF22638">
    <property type="entry name" value="FlgK_D1"/>
    <property type="match status" value="1"/>
</dbReference>
<dbReference type="PANTHER" id="PTHR30033">
    <property type="entry name" value="FLAGELLAR HOOK-ASSOCIATED PROTEIN 1"/>
    <property type="match status" value="1"/>
</dbReference>
<dbReference type="InterPro" id="IPR001444">
    <property type="entry name" value="Flag_bb_rod_N"/>
</dbReference>
<dbReference type="InterPro" id="IPR002371">
    <property type="entry name" value="FlgK"/>
</dbReference>
<dbReference type="Pfam" id="PF00460">
    <property type="entry name" value="Flg_bb_rod"/>
    <property type="match status" value="1"/>
</dbReference>
<dbReference type="EMBL" id="CP129013">
    <property type="protein sequence ID" value="WLR41489.1"/>
    <property type="molecule type" value="Genomic_DNA"/>
</dbReference>
<dbReference type="PRINTS" id="PR01005">
    <property type="entry name" value="FLGHOOKAP1"/>
</dbReference>
<evidence type="ECO:0000256" key="5">
    <source>
        <dbReference type="ARBA" id="ARBA00022525"/>
    </source>
</evidence>
<evidence type="ECO:0000256" key="1">
    <source>
        <dbReference type="ARBA" id="ARBA00004365"/>
    </source>
</evidence>
<evidence type="ECO:0000313" key="12">
    <source>
        <dbReference type="EMBL" id="WLR41489.1"/>
    </source>
</evidence>
<feature type="domain" description="Flagellar basal-body/hook protein C-terminal" evidence="10">
    <location>
        <begin position="461"/>
        <end position="496"/>
    </location>
</feature>
<evidence type="ECO:0000256" key="2">
    <source>
        <dbReference type="ARBA" id="ARBA00004613"/>
    </source>
</evidence>
<keyword evidence="8" id="KW-0175">Coiled coil</keyword>
<dbReference type="InterPro" id="IPR053927">
    <property type="entry name" value="FlgK_helical"/>
</dbReference>
<evidence type="ECO:0000256" key="4">
    <source>
        <dbReference type="ARBA" id="ARBA00016244"/>
    </source>
</evidence>
<evidence type="ECO:0000259" key="10">
    <source>
        <dbReference type="Pfam" id="PF06429"/>
    </source>
</evidence>
<reference evidence="12 13" key="1">
    <citation type="submission" date="2023-06" db="EMBL/GenBank/DDBJ databases">
        <title>Five Gram-positive bacteria isolated from mangrove sediments in Shenzhen, Guangdong, China.</title>
        <authorList>
            <person name="Yu S."/>
            <person name="Zheng W."/>
            <person name="Huang Y."/>
        </authorList>
    </citation>
    <scope>NUCLEOTIDE SEQUENCE [LARGE SCALE GENOMIC DNA]</scope>
    <source>
        <strain evidence="12 13">SaN35-3</strain>
    </source>
</reference>
<name>A0ABY9JRP5_9BACI</name>
<dbReference type="InterPro" id="IPR019776">
    <property type="entry name" value="Flagellar_basal_body_rod_CS"/>
</dbReference>
<dbReference type="Proteomes" id="UP001197974">
    <property type="component" value="Chromosome"/>
</dbReference>
<evidence type="ECO:0000259" key="11">
    <source>
        <dbReference type="Pfam" id="PF22638"/>
    </source>
</evidence>
<dbReference type="PANTHER" id="PTHR30033:SF1">
    <property type="entry name" value="FLAGELLAR HOOK-ASSOCIATED PROTEIN 1"/>
    <property type="match status" value="1"/>
</dbReference>
<dbReference type="NCBIfam" id="TIGR02492">
    <property type="entry name" value="flgK_ends"/>
    <property type="match status" value="1"/>
</dbReference>
<keyword evidence="12" id="KW-0969">Cilium</keyword>
<evidence type="ECO:0000256" key="8">
    <source>
        <dbReference type="SAM" id="Coils"/>
    </source>
</evidence>
<evidence type="ECO:0000313" key="13">
    <source>
        <dbReference type="Proteomes" id="UP001197974"/>
    </source>
</evidence>
<dbReference type="SUPFAM" id="SSF64518">
    <property type="entry name" value="Phase 1 flagellin"/>
    <property type="match status" value="1"/>
</dbReference>
<gene>
    <name evidence="7 12" type="primary">flgK</name>
    <name evidence="12" type="ORF">LC087_11365</name>
</gene>
<dbReference type="RefSeq" id="WP_226541618.1">
    <property type="nucleotide sequence ID" value="NZ_CP129013.1"/>
</dbReference>
<evidence type="ECO:0000256" key="3">
    <source>
        <dbReference type="ARBA" id="ARBA00009677"/>
    </source>
</evidence>
<protein>
    <recommendedName>
        <fullName evidence="4 7">Flagellar hook-associated protein 1</fullName>
        <shortName evidence="7">HAP1</shortName>
    </recommendedName>
</protein>
<evidence type="ECO:0000256" key="6">
    <source>
        <dbReference type="ARBA" id="ARBA00023143"/>
    </source>
</evidence>
<keyword evidence="13" id="KW-1185">Reference proteome</keyword>
<evidence type="ECO:0000256" key="7">
    <source>
        <dbReference type="RuleBase" id="RU362065"/>
    </source>
</evidence>
<proteinExistence type="inferred from homology"/>
<feature type="domain" description="Flagellar basal body rod protein N-terminal" evidence="9">
    <location>
        <begin position="8"/>
        <end position="37"/>
    </location>
</feature>
<accession>A0ABY9JRP5</accession>
<dbReference type="Pfam" id="PF06429">
    <property type="entry name" value="Flg_bbr_C"/>
    <property type="match status" value="1"/>
</dbReference>
<feature type="coiled-coil region" evidence="8">
    <location>
        <begin position="166"/>
        <end position="193"/>
    </location>
</feature>
<sequence length="503" mass="55210">MTSSFFGLETARRGLYAQQSSLQTISNNIANANTEGYVRQRVSLKQTNPYTYPSTNQSASAGQIGTGVTVQTIERVKDDFLTMQFRSENNQLGYWSSKSDTLQMMEEVLNEPSSTGLSSTLDEFWSSLEDLATNPTNSGARSVVRERGIAVAETFNYISQSLSSIQTDLKNDLQITTEEVNSLTRQISNINEQITSVEPNGLLPNSLYDERDLLLDQLSSLVDIKVTKTPVGGNALDQAEGIVSVDIVDQNGKAIHSLIEGDRVNMVSVDFDENTNLVSSLSIGTTDIQADEYSSVGKLMALVESYGYMEGAEQKGLYPEMTKKLDEMAFTFVNEFNATHEQGWSLAEIEQGSQDDFNFFNELTKIQGAASLMKVSEDMYDNNNIAAAESQFAGDGANAIKLAEVKNSSYSIGGQTRSLQNFYESMIGEMAVNTQEAERMKGNSETLTNAVTERRQSVTSVSLDEEMTNMIQFQHAYNAAAKMISAQDELLSTIINNLGVGGR</sequence>
<feature type="domain" description="Flagellar hook-associated protein FlgK helical" evidence="11">
    <location>
        <begin position="102"/>
        <end position="348"/>
    </location>
</feature>
<keyword evidence="12" id="KW-0966">Cell projection</keyword>